<reference evidence="2" key="1">
    <citation type="submission" date="2017-06" db="EMBL/GenBank/DDBJ databases">
        <title>Genome analysis of Fimbriiglobus ruber SP5, the first member of the order Planctomycetales with confirmed chitinolytic capability.</title>
        <authorList>
            <person name="Ravin N.V."/>
            <person name="Rakitin A.L."/>
            <person name="Ivanova A.A."/>
            <person name="Beletsky A.V."/>
            <person name="Kulichevskaya I.S."/>
            <person name="Mardanov A.V."/>
            <person name="Dedysh S.N."/>
        </authorList>
    </citation>
    <scope>NUCLEOTIDE SEQUENCE [LARGE SCALE GENOMIC DNA]</scope>
    <source>
        <strain evidence="2">SP5</strain>
    </source>
</reference>
<accession>A0A225E8H8</accession>
<gene>
    <name evidence="1" type="ORF">FRUB_02130</name>
</gene>
<dbReference type="Proteomes" id="UP000214646">
    <property type="component" value="Unassembled WGS sequence"/>
</dbReference>
<proteinExistence type="predicted"/>
<comment type="caution">
    <text evidence="1">The sequence shown here is derived from an EMBL/GenBank/DDBJ whole genome shotgun (WGS) entry which is preliminary data.</text>
</comment>
<evidence type="ECO:0000313" key="1">
    <source>
        <dbReference type="EMBL" id="OWK45799.1"/>
    </source>
</evidence>
<dbReference type="EMBL" id="NIDE01000002">
    <property type="protein sequence ID" value="OWK45799.1"/>
    <property type="molecule type" value="Genomic_DNA"/>
</dbReference>
<protein>
    <submittedName>
        <fullName evidence="1">Uncharacterized protein</fullName>
    </submittedName>
</protein>
<name>A0A225E8H8_9BACT</name>
<keyword evidence="2" id="KW-1185">Reference proteome</keyword>
<sequence>MFPGPNAKNPGISQHQRDFTPLNVYEADMKILQNMHALVNR</sequence>
<organism evidence="1 2">
    <name type="scientific">Fimbriiglobus ruber</name>
    <dbReference type="NCBI Taxonomy" id="1908690"/>
    <lineage>
        <taxon>Bacteria</taxon>
        <taxon>Pseudomonadati</taxon>
        <taxon>Planctomycetota</taxon>
        <taxon>Planctomycetia</taxon>
        <taxon>Gemmatales</taxon>
        <taxon>Gemmataceae</taxon>
        <taxon>Fimbriiglobus</taxon>
    </lineage>
</organism>
<dbReference type="AlphaFoldDB" id="A0A225E8H8"/>
<evidence type="ECO:0000313" key="2">
    <source>
        <dbReference type="Proteomes" id="UP000214646"/>
    </source>
</evidence>